<evidence type="ECO:0000256" key="4">
    <source>
        <dbReference type="ARBA" id="ARBA00022529"/>
    </source>
</evidence>
<keyword evidence="5 9" id="KW-0295">Fungicide</keyword>
<sequence>MYRLFSKIYLKERQVQKKTRKHKKMERITPVVLLVSLLIMFASGITRANTCADGLGTCENCDERCKDKHGPSSENICDRSLVMPLCMCYYQCADPTPTLSPPKICNGGAGLCSARCPGSCCDTNCAQKFKGGH</sequence>
<evidence type="ECO:0000256" key="3">
    <source>
        <dbReference type="ARBA" id="ARBA00022525"/>
    </source>
</evidence>
<comment type="similarity">
    <text evidence="2 9">Belongs to the DEFL family.</text>
</comment>
<keyword evidence="4 9" id="KW-0929">Antimicrobial</keyword>
<evidence type="ECO:0000256" key="5">
    <source>
        <dbReference type="ARBA" id="ARBA00022577"/>
    </source>
</evidence>
<evidence type="ECO:0000256" key="1">
    <source>
        <dbReference type="ARBA" id="ARBA00004613"/>
    </source>
</evidence>
<dbReference type="InterPro" id="IPR039641">
    <property type="entry name" value="LCR"/>
</dbReference>
<dbReference type="GO" id="GO:0005576">
    <property type="term" value="C:extracellular region"/>
    <property type="evidence" value="ECO:0007669"/>
    <property type="project" value="UniProtKB-SubCell"/>
</dbReference>
<accession>A0A816W6X1</accession>
<reference evidence="10" key="1">
    <citation type="submission" date="2021-01" db="EMBL/GenBank/DDBJ databases">
        <authorList>
            <consortium name="Genoscope - CEA"/>
            <person name="William W."/>
        </authorList>
    </citation>
    <scope>NUCLEOTIDE SEQUENCE</scope>
</reference>
<evidence type="ECO:0000256" key="2">
    <source>
        <dbReference type="ARBA" id="ARBA00006722"/>
    </source>
</evidence>
<dbReference type="EMBL" id="HG994357">
    <property type="protein sequence ID" value="CAF2133521.1"/>
    <property type="molecule type" value="Genomic_DNA"/>
</dbReference>
<evidence type="ECO:0000256" key="6">
    <source>
        <dbReference type="ARBA" id="ARBA00022729"/>
    </source>
</evidence>
<name>A0A816W6X1_BRANA</name>
<keyword evidence="8" id="KW-1015">Disulfide bond</keyword>
<keyword evidence="3 9" id="KW-0964">Secreted</keyword>
<organism evidence="10">
    <name type="scientific">Brassica napus</name>
    <name type="common">Rape</name>
    <dbReference type="NCBI Taxonomy" id="3708"/>
    <lineage>
        <taxon>Eukaryota</taxon>
        <taxon>Viridiplantae</taxon>
        <taxon>Streptophyta</taxon>
        <taxon>Embryophyta</taxon>
        <taxon>Tracheophyta</taxon>
        <taxon>Spermatophyta</taxon>
        <taxon>Magnoliopsida</taxon>
        <taxon>eudicotyledons</taxon>
        <taxon>Gunneridae</taxon>
        <taxon>Pentapetalae</taxon>
        <taxon>rosids</taxon>
        <taxon>malvids</taxon>
        <taxon>Brassicales</taxon>
        <taxon>Brassicaceae</taxon>
        <taxon>Brassiceae</taxon>
        <taxon>Brassica</taxon>
    </lineage>
</organism>
<evidence type="ECO:0000256" key="7">
    <source>
        <dbReference type="ARBA" id="ARBA00022821"/>
    </source>
</evidence>
<keyword evidence="6" id="KW-0732">Signal</keyword>
<dbReference type="GO" id="GO:0031640">
    <property type="term" value="P:killing of cells of another organism"/>
    <property type="evidence" value="ECO:0007669"/>
    <property type="project" value="UniProtKB-UniRule"/>
</dbReference>
<dbReference type="PANTHER" id="PTHR36788">
    <property type="entry name" value="DEFENSIN-LIKE PROTEIN 183"/>
    <property type="match status" value="1"/>
</dbReference>
<comment type="subcellular location">
    <subcellularLocation>
        <location evidence="1 9">Secreted</location>
    </subcellularLocation>
</comment>
<dbReference type="PANTHER" id="PTHR36788:SF4">
    <property type="entry name" value="DEFENSIN-LIKE PROTEIN 181-RELATED"/>
    <property type="match status" value="1"/>
</dbReference>
<evidence type="ECO:0000313" key="10">
    <source>
        <dbReference type="EMBL" id="CAF2133521.1"/>
    </source>
</evidence>
<keyword evidence="7 9" id="KW-0611">Plant defense</keyword>
<proteinExistence type="inferred from homology"/>
<protein>
    <recommendedName>
        <fullName evidence="9">Defensin-like protein</fullName>
    </recommendedName>
</protein>
<dbReference type="Proteomes" id="UP001295469">
    <property type="component" value="Chromosome A03"/>
</dbReference>
<evidence type="ECO:0000256" key="8">
    <source>
        <dbReference type="ARBA" id="ARBA00023157"/>
    </source>
</evidence>
<dbReference type="AlphaFoldDB" id="A0A816W6X1"/>
<gene>
    <name evidence="10" type="ORF">DARMORV10_A03P65360.1</name>
</gene>
<dbReference type="GO" id="GO:0050832">
    <property type="term" value="P:defense response to fungus"/>
    <property type="evidence" value="ECO:0007669"/>
    <property type="project" value="UniProtKB-UniRule"/>
</dbReference>
<evidence type="ECO:0000256" key="9">
    <source>
        <dbReference type="RuleBase" id="RU367109"/>
    </source>
</evidence>